<dbReference type="SUPFAM" id="SSF53254">
    <property type="entry name" value="Phosphoglycerate mutase-like"/>
    <property type="match status" value="1"/>
</dbReference>
<proteinExistence type="predicted"/>
<dbReference type="RefSeq" id="WP_202862650.1">
    <property type="nucleotide sequence ID" value="NZ_PVUE01000017.1"/>
</dbReference>
<keyword evidence="5" id="KW-1185">Reference proteome</keyword>
<dbReference type="GO" id="GO:0016791">
    <property type="term" value="F:phosphatase activity"/>
    <property type="evidence" value="ECO:0007669"/>
    <property type="project" value="TreeGrafter"/>
</dbReference>
<accession>A0A2T0ZVK4</accession>
<dbReference type="InterPro" id="IPR013078">
    <property type="entry name" value="His_Pase_superF_clade-1"/>
</dbReference>
<protein>
    <submittedName>
        <fullName evidence="4">Putative phosphoglycerate mutase</fullName>
    </submittedName>
</protein>
<dbReference type="PANTHER" id="PTHR48100">
    <property type="entry name" value="BROAD-SPECIFICITY PHOSPHATASE YOR283W-RELATED"/>
    <property type="match status" value="1"/>
</dbReference>
<dbReference type="PANTHER" id="PTHR48100:SF62">
    <property type="entry name" value="GLUCOSYL-3-PHOSPHOGLYCERATE PHOSPHATASE"/>
    <property type="match status" value="1"/>
</dbReference>
<dbReference type="Gene3D" id="3.40.50.1240">
    <property type="entry name" value="Phosphoglycerate mutase-like"/>
    <property type="match status" value="1"/>
</dbReference>
<dbReference type="Proteomes" id="UP000237752">
    <property type="component" value="Unassembled WGS sequence"/>
</dbReference>
<organism evidence="4 5">
    <name type="scientific">Antricoccus suffuscus</name>
    <dbReference type="NCBI Taxonomy" id="1629062"/>
    <lineage>
        <taxon>Bacteria</taxon>
        <taxon>Bacillati</taxon>
        <taxon>Actinomycetota</taxon>
        <taxon>Actinomycetes</taxon>
        <taxon>Geodermatophilales</taxon>
        <taxon>Antricoccaceae</taxon>
        <taxon>Antricoccus</taxon>
    </lineage>
</organism>
<feature type="compositionally biased region" description="Acidic residues" evidence="3">
    <location>
        <begin position="204"/>
        <end position="218"/>
    </location>
</feature>
<feature type="binding site" evidence="2">
    <location>
        <begin position="10"/>
        <end position="17"/>
    </location>
    <ligand>
        <name>substrate</name>
    </ligand>
</feature>
<evidence type="ECO:0000313" key="5">
    <source>
        <dbReference type="Proteomes" id="UP000237752"/>
    </source>
</evidence>
<dbReference type="SMART" id="SM00855">
    <property type="entry name" value="PGAM"/>
    <property type="match status" value="1"/>
</dbReference>
<dbReference type="GO" id="GO:0005737">
    <property type="term" value="C:cytoplasm"/>
    <property type="evidence" value="ECO:0007669"/>
    <property type="project" value="TreeGrafter"/>
</dbReference>
<dbReference type="EMBL" id="PVUE01000017">
    <property type="protein sequence ID" value="PRZ40382.1"/>
    <property type="molecule type" value="Genomic_DNA"/>
</dbReference>
<feature type="region of interest" description="Disordered" evidence="3">
    <location>
        <begin position="202"/>
        <end position="232"/>
    </location>
</feature>
<dbReference type="Pfam" id="PF00300">
    <property type="entry name" value="His_Phos_1"/>
    <property type="match status" value="1"/>
</dbReference>
<evidence type="ECO:0000313" key="4">
    <source>
        <dbReference type="EMBL" id="PRZ40382.1"/>
    </source>
</evidence>
<name>A0A2T0ZVK4_9ACTN</name>
<reference evidence="4 5" key="1">
    <citation type="submission" date="2018-03" db="EMBL/GenBank/DDBJ databases">
        <title>Genomic Encyclopedia of Archaeal and Bacterial Type Strains, Phase II (KMG-II): from individual species to whole genera.</title>
        <authorList>
            <person name="Goeker M."/>
        </authorList>
    </citation>
    <scope>NUCLEOTIDE SEQUENCE [LARGE SCALE GENOMIC DNA]</scope>
    <source>
        <strain evidence="4 5">DSM 100065</strain>
    </source>
</reference>
<feature type="binding site" evidence="2">
    <location>
        <position position="60"/>
    </location>
    <ligand>
        <name>substrate</name>
    </ligand>
</feature>
<dbReference type="CDD" id="cd07067">
    <property type="entry name" value="HP_PGM_like"/>
    <property type="match status" value="1"/>
</dbReference>
<gene>
    <name evidence="4" type="ORF">CLV47_11717</name>
</gene>
<evidence type="ECO:0000256" key="1">
    <source>
        <dbReference type="PIRSR" id="PIRSR613078-1"/>
    </source>
</evidence>
<comment type="caution">
    <text evidence="4">The sequence shown here is derived from an EMBL/GenBank/DDBJ whole genome shotgun (WGS) entry which is preliminary data.</text>
</comment>
<evidence type="ECO:0000256" key="3">
    <source>
        <dbReference type="SAM" id="MobiDB-lite"/>
    </source>
</evidence>
<dbReference type="InterPro" id="IPR050275">
    <property type="entry name" value="PGM_Phosphatase"/>
</dbReference>
<feature type="active site" description="Tele-phosphohistidine intermediate" evidence="1">
    <location>
        <position position="11"/>
    </location>
</feature>
<sequence>MSIERLILWRHGLTDWNSAGRFQGQQDVPLAPKGIRQAAEAAPYLAAEQPTAIYSSDLSRAMQTAAALAELTGMQIHADRRLRETSLGRWEGLDRAEVAARFPDELAAWQRGDEVHRGDGESAPEVADRAAELLAEIVDQYDGTVVLVAHGGTHKALLARVLGLPEEHWMQLSPLANCRWSELRRGADRSWRLHGHNIGPLAALEEESTPNVDSDETLSTERPQPAPVPHHR</sequence>
<feature type="active site" description="Proton donor/acceptor" evidence="1">
    <location>
        <position position="84"/>
    </location>
</feature>
<dbReference type="AlphaFoldDB" id="A0A2T0ZVK4"/>
<evidence type="ECO:0000256" key="2">
    <source>
        <dbReference type="PIRSR" id="PIRSR613078-2"/>
    </source>
</evidence>
<dbReference type="InterPro" id="IPR029033">
    <property type="entry name" value="His_PPase_superfam"/>
</dbReference>